<dbReference type="FunFam" id="2.10.25.10:FF:000240">
    <property type="entry name" value="Vitamin K-dependent protein S"/>
    <property type="match status" value="1"/>
</dbReference>
<dbReference type="GO" id="GO:0005509">
    <property type="term" value="F:calcium ion binding"/>
    <property type="evidence" value="ECO:0007669"/>
    <property type="project" value="InterPro"/>
</dbReference>
<evidence type="ECO:0000256" key="8">
    <source>
        <dbReference type="ARBA" id="ARBA00022989"/>
    </source>
</evidence>
<protein>
    <recommendedName>
        <fullName evidence="17">EGF-like domain-containing protein</fullName>
    </recommendedName>
</protein>
<feature type="signal peptide" evidence="16">
    <location>
        <begin position="1"/>
        <end position="19"/>
    </location>
</feature>
<feature type="disulfide bond" evidence="13">
    <location>
        <begin position="149"/>
        <end position="161"/>
    </location>
</feature>
<feature type="disulfide bond" evidence="13">
    <location>
        <begin position="238"/>
        <end position="256"/>
    </location>
</feature>
<feature type="repeat" description="LDL-receptor class B" evidence="14">
    <location>
        <begin position="560"/>
        <end position="605"/>
    </location>
</feature>
<keyword evidence="6 16" id="KW-0732">Signal</keyword>
<dbReference type="PROSITE" id="PS50068">
    <property type="entry name" value="LDLRA_2"/>
    <property type="match status" value="8"/>
</dbReference>
<feature type="repeat" description="LDL-receptor class B" evidence="14">
    <location>
        <begin position="825"/>
        <end position="867"/>
    </location>
</feature>
<evidence type="ECO:0000256" key="3">
    <source>
        <dbReference type="ARBA" id="ARBA00022536"/>
    </source>
</evidence>
<feature type="disulfide bond" evidence="13">
    <location>
        <begin position="319"/>
        <end position="337"/>
    </location>
</feature>
<dbReference type="InterPro" id="IPR023415">
    <property type="entry name" value="LDLR_class-A_CS"/>
</dbReference>
<feature type="domain" description="EGF-like" evidence="17">
    <location>
        <begin position="412"/>
        <end position="427"/>
    </location>
</feature>
<feature type="chain" id="PRO_5035725875" description="EGF-like domain-containing protein" evidence="16">
    <location>
        <begin position="20"/>
        <end position="1874"/>
    </location>
</feature>
<comment type="caution">
    <text evidence="13">Lacks conserved residue(s) required for the propagation of feature annotation.</text>
</comment>
<feature type="disulfide bond" evidence="13">
    <location>
        <begin position="90"/>
        <end position="105"/>
    </location>
</feature>
<dbReference type="SMART" id="SM00181">
    <property type="entry name" value="EGF"/>
    <property type="match status" value="8"/>
</dbReference>
<keyword evidence="5 15" id="KW-0812">Transmembrane</keyword>
<dbReference type="Gene3D" id="2.120.10.30">
    <property type="entry name" value="TolB, C-terminal domain"/>
    <property type="match status" value="4"/>
</dbReference>
<dbReference type="GO" id="GO:0005886">
    <property type="term" value="C:plasma membrane"/>
    <property type="evidence" value="ECO:0007669"/>
    <property type="project" value="UniProtKB-SubCell"/>
</dbReference>
<feature type="repeat" description="LDL-receptor class B" evidence="14">
    <location>
        <begin position="1132"/>
        <end position="1174"/>
    </location>
</feature>
<keyword evidence="12" id="KW-0325">Glycoprotein</keyword>
<feature type="repeat" description="LDL-receptor class B" evidence="14">
    <location>
        <begin position="1435"/>
        <end position="1477"/>
    </location>
</feature>
<feature type="repeat" description="LDL-receptor class B" evidence="14">
    <location>
        <begin position="1219"/>
        <end position="1260"/>
    </location>
</feature>
<dbReference type="CDD" id="cd00112">
    <property type="entry name" value="LDLa"/>
    <property type="match status" value="8"/>
</dbReference>
<dbReference type="FunFam" id="2.10.25.10:FF:000037">
    <property type="entry name" value="Signal peptide, CUB domain and EGF-like domain-containing 2"/>
    <property type="match status" value="1"/>
</dbReference>
<feature type="disulfide bond" evidence="13">
    <location>
        <begin position="156"/>
        <end position="174"/>
    </location>
</feature>
<dbReference type="PANTHER" id="PTHR22722:SF15">
    <property type="entry name" value="LOW-DENSITY LIPOPROTEIN RECEPTOR-RELATED"/>
    <property type="match status" value="1"/>
</dbReference>
<dbReference type="Proteomes" id="UP000749559">
    <property type="component" value="Unassembled WGS sequence"/>
</dbReference>
<feature type="repeat" description="LDL-receptor class B" evidence="14">
    <location>
        <begin position="1522"/>
        <end position="1563"/>
    </location>
</feature>
<feature type="disulfide bond" evidence="13">
    <location>
        <begin position="277"/>
        <end position="295"/>
    </location>
</feature>
<comment type="subcellular location">
    <subcellularLocation>
        <location evidence="1">Cell membrane</location>
        <topology evidence="1">Single-pass type I membrane protein</topology>
    </subcellularLocation>
</comment>
<evidence type="ECO:0000313" key="18">
    <source>
        <dbReference type="EMBL" id="CAH1786568.1"/>
    </source>
</evidence>
<dbReference type="Gene3D" id="4.10.400.10">
    <property type="entry name" value="Low-density Lipoprotein Receptor"/>
    <property type="match status" value="8"/>
</dbReference>
<feature type="disulfide bond" evidence="13">
    <location>
        <begin position="312"/>
        <end position="324"/>
    </location>
</feature>
<dbReference type="Pfam" id="PF00057">
    <property type="entry name" value="Ldl_recept_a"/>
    <property type="match status" value="8"/>
</dbReference>
<keyword evidence="3" id="KW-0245">EGF-like domain</keyword>
<keyword evidence="11" id="KW-0675">Receptor</keyword>
<sequence length="1874" mass="209650">MKTLAVFLMFFASCMVADPSNPTSCICPQNLFQCDPSSTEGCTCIPLYWVCDGDNDCDQANDEARCDRPTCSSNQYTCDNDKCIRKDWKCDGDNDCGDNSDELNCPSKNCSADEFQCDNGNCIQKKWKCDRDDDCGDNSDEKYCPERSCTDSQFTCDDGSCISAGWRCDHDIDCKDGSDELNCKLEPPRCSDEEFHCKADGVCLDKTYRCDGDNDCQDGADEENCDVKPQCSDWEFPCSDGVCINAAWKCDGAYDCDDKSDERNCPIQSCGPDQFKCTSGSCIHGNWTCDGEDDCPDNSDEEDCDTPNDDQCGPGQFKCDNGVCIGRSKVCNRLDECGDKSDEAGCISRSSCAINNGECTHKCTNGHNGAICACPIGYELRSDRKMCEDFDECAIDGTCSQLCTNMPGSYECSCVRGYTLKPDGRGCKALGGEAYLIFANRVDIRKVLPDKSEYTSILQGLENAIALDFHLEKGLMFWTDVTLDKIKRAYINGTGVMEIINTGLESPGGIAVDWVQDKIFWTDSGTSRIEVSNLDGSHRKVLIWQHLAKPRAIAAHPGMGVIFWTDWGENPAPKIERSTMDGRERHTIADRSLFWPNGLTIDYASSKIYWADAKHHVIECAHLDGTNRRVVIDQGLPHPFALTIFEDELYWTDWHTKSIYKANKFHGNSKETVRNRLHFPMDIHTFHPQRQPPMTNKCGANNGGCSHLCLPNLSGFVCDCATGFKLLPNGQNCAENLSSFLLFARRSDIRRVSFDTADTSDVVIPVTGLRSAVALDWESAGDYVYWSDVTGDSISRARWDGSGQQVVVGTNLESPAGLAIDWVSKKLYWTDAGTDRIEVSNLDGSMRSVLIHENLDRPRDIIVDPIGGYMYWTDWGATPHIERAGMDGIGREVVIGQNLTWPNGLAIDYKNSKLYWADAGLKVIEFSDLDGQGRTVLIGADLPHPFGLTLHEDKVYWTDWVTKSIQMANKVDGSRRETLRENLEHLMDIHMFHRKRKSVPSMCNINNGECSHLCLIAPLERDRSCSCPTGVLLKSDGRTCEDGMSNFLIFARRTDIRLISLDVNYYSDVVLPVGELRNAIAIDVDRKDRKIYWSDSVLDKIQRSNLDGSNVEDIIYDGLHTTDGLAIDSAGRKMYWTDTGSNRIEVATLDGKLRKVLIWENVDNPRALALHNDAGYMYWSDWGQEPRIERADMDGGNRLVIIRDNLGWPNGLTIDRPTNRIIWADARTEVIEVSDLSGANRRVLISGTQHPYGLTVSGNWIYWTDWQSKSIERVNKFTGKDRFTVRGSLSGLMDLHAVQVDNYGTNKCGSNNGGCSHLCLPNPRALSCACPTGLLMKEDGKTCETMPRDYLLFASRASIRRISMDTPDNTDVTIPLTDLHNVIALDYDLKEGKIYYTDVYLDVIRRANLNGSKVESVIDQGLTTADGIAVDWVGRNLYWTDTGRNVIEVALLDGTCRKTLIEVNLDEPRAIALFPRKGLMFWTDWGKVPKIERSFQDGSNRKAIIDDNLGWPNGLSIDYDMRRIYWADAQFDRIETADLNGNNRVHLLEQVDHPFGLTVFGDYVYWTDWQKRAITRCDKLTGKHSTIVQGNMDGLMDIHVVSASRQMGTNGCSINNGGCTHLCLARPNGYTCACPDSPDTRPCSTVPTINGVPRPRPSGTDKGFEDYEYGTDWNEGYDFSPGDTDQNTLCSEENRRKGKCNSLESKTSQNSTGVHGAYIGLAVILGVAIIGIIIFLLVWRRHKRRRRAMDPTLIFSNLTYMKSSSDSVDIDRRSAKNQRLLKYDKKEERLTILPAKPKDSVKHNEREVVSLMKSTEAIVDCSTPPTPPPPLRHDSKLIFKTRSDSNLRNVNSDSDYGDKEEVIYESIEGMETQI</sequence>
<keyword evidence="9 15" id="KW-0472">Membrane</keyword>
<feature type="disulfide bond" evidence="13">
    <location>
        <begin position="210"/>
        <end position="225"/>
    </location>
</feature>
<dbReference type="FunFam" id="4.10.400.10:FF:000065">
    <property type="entry name" value="Transmembrane protease serine 7"/>
    <property type="match status" value="1"/>
</dbReference>
<dbReference type="GO" id="GO:0006897">
    <property type="term" value="P:endocytosis"/>
    <property type="evidence" value="ECO:0007669"/>
    <property type="project" value="UniProtKB-KW"/>
</dbReference>
<accession>A0A8S4P051</accession>
<evidence type="ECO:0000256" key="13">
    <source>
        <dbReference type="PROSITE-ProRule" id="PRU00124"/>
    </source>
</evidence>
<evidence type="ECO:0000256" key="9">
    <source>
        <dbReference type="ARBA" id="ARBA00023136"/>
    </source>
</evidence>
<dbReference type="GO" id="GO:0043235">
    <property type="term" value="C:receptor complex"/>
    <property type="evidence" value="ECO:0007669"/>
    <property type="project" value="TreeGrafter"/>
</dbReference>
<organism evidence="18 19">
    <name type="scientific">Owenia fusiformis</name>
    <name type="common">Polychaete worm</name>
    <dbReference type="NCBI Taxonomy" id="6347"/>
    <lineage>
        <taxon>Eukaryota</taxon>
        <taxon>Metazoa</taxon>
        <taxon>Spiralia</taxon>
        <taxon>Lophotrochozoa</taxon>
        <taxon>Annelida</taxon>
        <taxon>Polychaeta</taxon>
        <taxon>Sedentaria</taxon>
        <taxon>Canalipalpata</taxon>
        <taxon>Sabellida</taxon>
        <taxon>Oweniida</taxon>
        <taxon>Oweniidae</taxon>
        <taxon>Owenia</taxon>
    </lineage>
</organism>
<dbReference type="InterPro" id="IPR000742">
    <property type="entry name" value="EGF"/>
</dbReference>
<dbReference type="PROSITE" id="PS01209">
    <property type="entry name" value="LDLRA_1"/>
    <property type="match status" value="4"/>
</dbReference>
<dbReference type="OrthoDB" id="72419at2759"/>
<dbReference type="SUPFAM" id="SSF63825">
    <property type="entry name" value="YWTD domain"/>
    <property type="match status" value="4"/>
</dbReference>
<dbReference type="PROSITE" id="PS00010">
    <property type="entry name" value="ASX_HYDROXYL"/>
    <property type="match status" value="1"/>
</dbReference>
<proteinExistence type="predicted"/>
<feature type="disulfide bond" evidence="13">
    <location>
        <begin position="168"/>
        <end position="183"/>
    </location>
</feature>
<dbReference type="SMART" id="SM00179">
    <property type="entry name" value="EGF_CA"/>
    <property type="match status" value="3"/>
</dbReference>
<dbReference type="SMART" id="SM00135">
    <property type="entry name" value="LY"/>
    <property type="match status" value="20"/>
</dbReference>
<feature type="transmembrane region" description="Helical" evidence="15">
    <location>
        <begin position="1717"/>
        <end position="1739"/>
    </location>
</feature>
<feature type="disulfide bond" evidence="13">
    <location>
        <begin position="331"/>
        <end position="346"/>
    </location>
</feature>
<dbReference type="SMART" id="SM00192">
    <property type="entry name" value="LDLa"/>
    <property type="match status" value="8"/>
</dbReference>
<dbReference type="InterPro" id="IPR018097">
    <property type="entry name" value="EGF_Ca-bd_CS"/>
</dbReference>
<dbReference type="Pfam" id="PF14670">
    <property type="entry name" value="FXa_inhibition"/>
    <property type="match status" value="6"/>
</dbReference>
<dbReference type="PROSITE" id="PS01186">
    <property type="entry name" value="EGF_2"/>
    <property type="match status" value="1"/>
</dbReference>
<dbReference type="PANTHER" id="PTHR22722">
    <property type="entry name" value="LOW-DENSITY LIPOPROTEIN RECEPTOR-RELATED PROTEIN 2-RELATED"/>
    <property type="match status" value="1"/>
</dbReference>
<evidence type="ECO:0000256" key="6">
    <source>
        <dbReference type="ARBA" id="ARBA00022729"/>
    </source>
</evidence>
<evidence type="ECO:0000256" key="4">
    <source>
        <dbReference type="ARBA" id="ARBA00022583"/>
    </source>
</evidence>
<dbReference type="InterPro" id="IPR051221">
    <property type="entry name" value="LDLR-related"/>
</dbReference>
<feature type="disulfide bond" evidence="13">
    <location>
        <begin position="289"/>
        <end position="304"/>
    </location>
</feature>
<dbReference type="EMBL" id="CAIIXF020000006">
    <property type="protein sequence ID" value="CAH1786568.1"/>
    <property type="molecule type" value="Genomic_DNA"/>
</dbReference>
<name>A0A8S4P051_OWEFU</name>
<dbReference type="Gene3D" id="2.10.25.10">
    <property type="entry name" value="Laminin"/>
    <property type="match status" value="3"/>
</dbReference>
<dbReference type="PROSITE" id="PS51120">
    <property type="entry name" value="LDLRB"/>
    <property type="match status" value="16"/>
</dbReference>
<evidence type="ECO:0000256" key="12">
    <source>
        <dbReference type="ARBA" id="ARBA00023180"/>
    </source>
</evidence>
<evidence type="ECO:0000256" key="11">
    <source>
        <dbReference type="ARBA" id="ARBA00023170"/>
    </source>
</evidence>
<keyword evidence="4" id="KW-0254">Endocytosis</keyword>
<feature type="disulfide bond" evidence="13">
    <location>
        <begin position="270"/>
        <end position="282"/>
    </location>
</feature>
<dbReference type="PROSITE" id="PS01187">
    <property type="entry name" value="EGF_CA"/>
    <property type="match status" value="1"/>
</dbReference>
<evidence type="ECO:0000256" key="14">
    <source>
        <dbReference type="PROSITE-ProRule" id="PRU00461"/>
    </source>
</evidence>
<keyword evidence="7" id="KW-0677">Repeat</keyword>
<evidence type="ECO:0000256" key="10">
    <source>
        <dbReference type="ARBA" id="ARBA00023157"/>
    </source>
</evidence>
<evidence type="ECO:0000313" key="19">
    <source>
        <dbReference type="Proteomes" id="UP000749559"/>
    </source>
</evidence>
<evidence type="ECO:0000256" key="15">
    <source>
        <dbReference type="SAM" id="Phobius"/>
    </source>
</evidence>
<dbReference type="InterPro" id="IPR011042">
    <property type="entry name" value="6-blade_b-propeller_TolB-like"/>
</dbReference>
<comment type="caution">
    <text evidence="18">The sequence shown here is derived from an EMBL/GenBank/DDBJ whole genome shotgun (WGS) entry which is preliminary data.</text>
</comment>
<feature type="disulfide bond" evidence="13">
    <location>
        <begin position="250"/>
        <end position="265"/>
    </location>
</feature>
<feature type="repeat" description="LDL-receptor class B" evidence="14">
    <location>
        <begin position="912"/>
        <end position="954"/>
    </location>
</feature>
<feature type="disulfide bond" evidence="13">
    <location>
        <begin position="129"/>
        <end position="144"/>
    </location>
</feature>
<evidence type="ECO:0000256" key="1">
    <source>
        <dbReference type="ARBA" id="ARBA00004251"/>
    </source>
</evidence>
<dbReference type="InterPro" id="IPR001881">
    <property type="entry name" value="EGF-like_Ca-bd_dom"/>
</dbReference>
<feature type="disulfide bond" evidence="13">
    <location>
        <begin position="110"/>
        <end position="122"/>
    </location>
</feature>
<dbReference type="Pfam" id="PF00058">
    <property type="entry name" value="Ldl_recept_b"/>
    <property type="match status" value="15"/>
</dbReference>
<feature type="disulfide bond" evidence="13">
    <location>
        <begin position="231"/>
        <end position="243"/>
    </location>
</feature>
<gene>
    <name evidence="18" type="ORF">OFUS_LOCUS12438</name>
</gene>
<evidence type="ECO:0000256" key="2">
    <source>
        <dbReference type="ARBA" id="ARBA00022475"/>
    </source>
</evidence>
<dbReference type="FunFam" id="2.120.10.30:FF:000008">
    <property type="entry name" value="Low-density lipoprotein receptor-related protein 4"/>
    <property type="match status" value="4"/>
</dbReference>
<dbReference type="InterPro" id="IPR000033">
    <property type="entry name" value="LDLR_classB_rpt"/>
</dbReference>
<dbReference type="SUPFAM" id="SSF57196">
    <property type="entry name" value="EGF/Laminin"/>
    <property type="match status" value="6"/>
</dbReference>
<feature type="repeat" description="LDL-receptor class B" evidence="14">
    <location>
        <begin position="474"/>
        <end position="516"/>
    </location>
</feature>
<dbReference type="PRINTS" id="PR00261">
    <property type="entry name" value="LDLRECEPTOR"/>
</dbReference>
<feature type="repeat" description="LDL-receptor class B" evidence="14">
    <location>
        <begin position="1392"/>
        <end position="1434"/>
    </location>
</feature>
<feature type="repeat" description="LDL-receptor class B" evidence="14">
    <location>
        <begin position="1175"/>
        <end position="1218"/>
    </location>
</feature>
<reference evidence="18" key="1">
    <citation type="submission" date="2022-03" db="EMBL/GenBank/DDBJ databases">
        <authorList>
            <person name="Martin C."/>
        </authorList>
    </citation>
    <scope>NUCLEOTIDE SEQUENCE</scope>
</reference>
<feature type="repeat" description="LDL-receptor class B" evidence="14">
    <location>
        <begin position="1478"/>
        <end position="1521"/>
    </location>
</feature>
<keyword evidence="19" id="KW-1185">Reference proteome</keyword>
<feature type="disulfide bond" evidence="13">
    <location>
        <begin position="78"/>
        <end position="96"/>
    </location>
</feature>
<dbReference type="SUPFAM" id="SSF57424">
    <property type="entry name" value="LDL receptor-like module"/>
    <property type="match status" value="8"/>
</dbReference>
<keyword evidence="2" id="KW-1003">Cell membrane</keyword>
<feature type="repeat" description="LDL-receptor class B" evidence="14">
    <location>
        <begin position="517"/>
        <end position="559"/>
    </location>
</feature>
<dbReference type="InterPro" id="IPR036055">
    <property type="entry name" value="LDL_receptor-like_sf"/>
</dbReference>
<feature type="disulfide bond" evidence="13">
    <location>
        <begin position="117"/>
        <end position="135"/>
    </location>
</feature>
<evidence type="ECO:0000256" key="16">
    <source>
        <dbReference type="SAM" id="SignalP"/>
    </source>
</evidence>
<dbReference type="InterPro" id="IPR002172">
    <property type="entry name" value="LDrepeatLR_classA_rpt"/>
</dbReference>
<feature type="disulfide bond" evidence="13">
    <location>
        <begin position="51"/>
        <end position="66"/>
    </location>
</feature>
<evidence type="ECO:0000256" key="5">
    <source>
        <dbReference type="ARBA" id="ARBA00022692"/>
    </source>
</evidence>
<evidence type="ECO:0000256" key="7">
    <source>
        <dbReference type="ARBA" id="ARBA00022737"/>
    </source>
</evidence>
<feature type="repeat" description="LDL-receptor class B" evidence="14">
    <location>
        <begin position="1089"/>
        <end position="1131"/>
    </location>
</feature>
<feature type="repeat" description="LDL-receptor class B" evidence="14">
    <location>
        <begin position="782"/>
        <end position="824"/>
    </location>
</feature>
<feature type="repeat" description="LDL-receptor class B" evidence="14">
    <location>
        <begin position="606"/>
        <end position="648"/>
    </location>
</feature>
<dbReference type="InterPro" id="IPR000152">
    <property type="entry name" value="EGF-type_Asp/Asn_hydroxyl_site"/>
</dbReference>
<keyword evidence="8 15" id="KW-1133">Transmembrane helix</keyword>
<dbReference type="FunFam" id="4.10.400.10:FF:000034">
    <property type="entry name" value="Low-density lipoprotein receptor-related protein 2"/>
    <property type="match status" value="1"/>
</dbReference>
<feature type="repeat" description="LDL-receptor class B" evidence="14">
    <location>
        <begin position="868"/>
        <end position="911"/>
    </location>
</feature>
<feature type="disulfide bond" evidence="13">
    <location>
        <begin position="71"/>
        <end position="83"/>
    </location>
</feature>
<evidence type="ECO:0000259" key="17">
    <source>
        <dbReference type="PROSITE" id="PS01186"/>
    </source>
</evidence>
<keyword evidence="10 13" id="KW-1015">Disulfide bond</keyword>